<organism evidence="1 2">
    <name type="scientific">Aspergillus pseudoustus</name>
    <dbReference type="NCBI Taxonomy" id="1810923"/>
    <lineage>
        <taxon>Eukaryota</taxon>
        <taxon>Fungi</taxon>
        <taxon>Dikarya</taxon>
        <taxon>Ascomycota</taxon>
        <taxon>Pezizomycotina</taxon>
        <taxon>Eurotiomycetes</taxon>
        <taxon>Eurotiomycetidae</taxon>
        <taxon>Eurotiales</taxon>
        <taxon>Aspergillaceae</taxon>
        <taxon>Aspergillus</taxon>
        <taxon>Aspergillus subgen. Nidulantes</taxon>
    </lineage>
</organism>
<dbReference type="Proteomes" id="UP001610446">
    <property type="component" value="Unassembled WGS sequence"/>
</dbReference>
<name>A0ABR4JAT6_9EURO</name>
<sequence>MIYGAFIIFLPLSLHINNNGRKNHQHPGEFKGLRIKGFRPFKKGRLWPRSSAARDWHLQRCLRTVLLGSHSWRHYFRECTGALLLSLFRKSAPLEYLRQVAQSHGKVRGNVGSKSTATLCLLWVGLRSFGRKSLPALVGVGIRQRMPLYGSPVPIFRQRPHDSGFSTFSRPQFQAEARLG</sequence>
<comment type="caution">
    <text evidence="1">The sequence shown here is derived from an EMBL/GenBank/DDBJ whole genome shotgun (WGS) entry which is preliminary data.</text>
</comment>
<proteinExistence type="predicted"/>
<protein>
    <submittedName>
        <fullName evidence="1">Uncharacterized protein</fullName>
    </submittedName>
</protein>
<keyword evidence="2" id="KW-1185">Reference proteome</keyword>
<evidence type="ECO:0000313" key="1">
    <source>
        <dbReference type="EMBL" id="KAL2837166.1"/>
    </source>
</evidence>
<gene>
    <name evidence="1" type="ORF">BJY01DRAFT_47012</name>
</gene>
<dbReference type="EMBL" id="JBFXLU010000165">
    <property type="protein sequence ID" value="KAL2837166.1"/>
    <property type="molecule type" value="Genomic_DNA"/>
</dbReference>
<evidence type="ECO:0000313" key="2">
    <source>
        <dbReference type="Proteomes" id="UP001610446"/>
    </source>
</evidence>
<accession>A0ABR4JAT6</accession>
<reference evidence="1 2" key="1">
    <citation type="submission" date="2024-07" db="EMBL/GenBank/DDBJ databases">
        <title>Section-level genome sequencing and comparative genomics of Aspergillus sections Usti and Cavernicolus.</title>
        <authorList>
            <consortium name="Lawrence Berkeley National Laboratory"/>
            <person name="Nybo J.L."/>
            <person name="Vesth T.C."/>
            <person name="Theobald S."/>
            <person name="Frisvad J.C."/>
            <person name="Larsen T.O."/>
            <person name="Kjaerboelling I."/>
            <person name="Rothschild-Mancinelli K."/>
            <person name="Lyhne E.K."/>
            <person name="Kogle M.E."/>
            <person name="Barry K."/>
            <person name="Clum A."/>
            <person name="Na H."/>
            <person name="Ledsgaard L."/>
            <person name="Lin J."/>
            <person name="Lipzen A."/>
            <person name="Kuo A."/>
            <person name="Riley R."/>
            <person name="Mondo S."/>
            <person name="Labutti K."/>
            <person name="Haridas S."/>
            <person name="Pangalinan J."/>
            <person name="Salamov A.A."/>
            <person name="Simmons B.A."/>
            <person name="Magnuson J.K."/>
            <person name="Chen J."/>
            <person name="Drula E."/>
            <person name="Henrissat B."/>
            <person name="Wiebenga A."/>
            <person name="Lubbers R.J."/>
            <person name="Gomes A.C."/>
            <person name="Makela M.R."/>
            <person name="Stajich J."/>
            <person name="Grigoriev I.V."/>
            <person name="Mortensen U.H."/>
            <person name="De Vries R.P."/>
            <person name="Baker S.E."/>
            <person name="Andersen M.R."/>
        </authorList>
    </citation>
    <scope>NUCLEOTIDE SEQUENCE [LARGE SCALE GENOMIC DNA]</scope>
    <source>
        <strain evidence="1 2">CBS 123904</strain>
    </source>
</reference>